<dbReference type="RefSeq" id="WP_168010564.1">
    <property type="nucleotide sequence ID" value="NZ_JAATEP010000010.1"/>
</dbReference>
<evidence type="ECO:0000256" key="1">
    <source>
        <dbReference type="SAM" id="SignalP"/>
    </source>
</evidence>
<reference evidence="2 3" key="1">
    <citation type="submission" date="2020-03" db="EMBL/GenBank/DDBJ databases">
        <title>WGS of actinomycetes isolated from Thailand.</title>
        <authorList>
            <person name="Thawai C."/>
        </authorList>
    </citation>
    <scope>NUCLEOTIDE SEQUENCE [LARGE SCALE GENOMIC DNA]</scope>
    <source>
        <strain evidence="2 3">FMUSA5-5</strain>
    </source>
</reference>
<keyword evidence="1" id="KW-0732">Signal</keyword>
<dbReference type="EMBL" id="JAATEP010000010">
    <property type="protein sequence ID" value="NJP91132.1"/>
    <property type="molecule type" value="Genomic_DNA"/>
</dbReference>
<protein>
    <submittedName>
        <fullName evidence="2">Uncharacterized protein</fullName>
    </submittedName>
</protein>
<accession>A0ABX1B3P6</accession>
<sequence>MSRYTQYAWGRVAVALAAPLAIVLLAAPAAQAASGTYTWITPAGQPFQVVEPPSDTCLELSGGAIRFSNDTTDTAFLYGTPDCSGGWALVGVGATWDAPTGVQAFAVRLGSTQ</sequence>
<gene>
    <name evidence="2" type="ORF">HCN51_17005</name>
</gene>
<feature type="signal peptide" evidence="1">
    <location>
        <begin position="1"/>
        <end position="32"/>
    </location>
</feature>
<dbReference type="Proteomes" id="UP000696294">
    <property type="component" value="Unassembled WGS sequence"/>
</dbReference>
<feature type="chain" id="PRO_5045814243" evidence="1">
    <location>
        <begin position="33"/>
        <end position="113"/>
    </location>
</feature>
<keyword evidence="3" id="KW-1185">Reference proteome</keyword>
<evidence type="ECO:0000313" key="2">
    <source>
        <dbReference type="EMBL" id="NJP91132.1"/>
    </source>
</evidence>
<comment type="caution">
    <text evidence="2">The sequence shown here is derived from an EMBL/GenBank/DDBJ whole genome shotgun (WGS) entry which is preliminary data.</text>
</comment>
<organism evidence="2 3">
    <name type="scientific">Nonomuraea composti</name>
    <dbReference type="NCBI Taxonomy" id="2720023"/>
    <lineage>
        <taxon>Bacteria</taxon>
        <taxon>Bacillati</taxon>
        <taxon>Actinomycetota</taxon>
        <taxon>Actinomycetes</taxon>
        <taxon>Streptosporangiales</taxon>
        <taxon>Streptosporangiaceae</taxon>
        <taxon>Nonomuraea</taxon>
    </lineage>
</organism>
<proteinExistence type="predicted"/>
<evidence type="ECO:0000313" key="3">
    <source>
        <dbReference type="Proteomes" id="UP000696294"/>
    </source>
</evidence>
<name>A0ABX1B3P6_9ACTN</name>